<dbReference type="Proteomes" id="UP000035681">
    <property type="component" value="Unplaced"/>
</dbReference>
<keyword evidence="1" id="KW-0472">Membrane</keyword>
<proteinExistence type="predicted"/>
<feature type="transmembrane region" description="Helical" evidence="1">
    <location>
        <begin position="35"/>
        <end position="55"/>
    </location>
</feature>
<feature type="transmembrane region" description="Helical" evidence="1">
    <location>
        <begin position="62"/>
        <end position="91"/>
    </location>
</feature>
<organism evidence="2 3">
    <name type="scientific">Strongyloides stercoralis</name>
    <name type="common">Threadworm</name>
    <dbReference type="NCBI Taxonomy" id="6248"/>
    <lineage>
        <taxon>Eukaryota</taxon>
        <taxon>Metazoa</taxon>
        <taxon>Ecdysozoa</taxon>
        <taxon>Nematoda</taxon>
        <taxon>Chromadorea</taxon>
        <taxon>Rhabditida</taxon>
        <taxon>Tylenchina</taxon>
        <taxon>Panagrolaimomorpha</taxon>
        <taxon>Strongyloidoidea</taxon>
        <taxon>Strongyloididae</taxon>
        <taxon>Strongyloides</taxon>
    </lineage>
</organism>
<feature type="transmembrane region" description="Helical" evidence="1">
    <location>
        <begin position="12"/>
        <end position="29"/>
    </location>
</feature>
<protein>
    <submittedName>
        <fullName evidence="3">Uncharacterized protein</fullName>
    </submittedName>
</protein>
<dbReference type="AlphaFoldDB" id="A0AAF5D0P5"/>
<evidence type="ECO:0000313" key="3">
    <source>
        <dbReference type="WBParaSite" id="TCONS_00004677.p1"/>
    </source>
</evidence>
<feature type="transmembrane region" description="Helical" evidence="1">
    <location>
        <begin position="106"/>
        <end position="128"/>
    </location>
</feature>
<reference evidence="3" key="1">
    <citation type="submission" date="2024-02" db="UniProtKB">
        <authorList>
            <consortium name="WormBaseParasite"/>
        </authorList>
    </citation>
    <scope>IDENTIFICATION</scope>
</reference>
<keyword evidence="1" id="KW-0812">Transmembrane</keyword>
<evidence type="ECO:0000313" key="2">
    <source>
        <dbReference type="Proteomes" id="UP000035681"/>
    </source>
</evidence>
<keyword evidence="1" id="KW-1133">Transmembrane helix</keyword>
<sequence>MNQIFIQKKKSRLRYFGNEKSTIIIYFFALDNELYYIGVTFCIIFTFFCIIYYIGLKKRLTWFLIPLIVIEITTNTIFTLMAIVAFMFYFVNRMGLIEIVDFLHNYIIYLCIGCFGIIIKDILVFCLIKGYFIMKKKNEHIIILQNETEYIKLNFTSRPTII</sequence>
<dbReference type="WBParaSite" id="TCONS_00004677.p1">
    <property type="protein sequence ID" value="TCONS_00004677.p1"/>
    <property type="gene ID" value="XLOC_002508"/>
</dbReference>
<keyword evidence="2" id="KW-1185">Reference proteome</keyword>
<evidence type="ECO:0000256" key="1">
    <source>
        <dbReference type="SAM" id="Phobius"/>
    </source>
</evidence>
<accession>A0AAF5D0P5</accession>
<name>A0AAF5D0P5_STRER</name>